<sequence length="76" mass="8229">MSMSASAGEHGPPRHGTVLMRHPANVDVLQREAPQSGFDPSDAKTHAWKTADGSRKHHELQPLCRSNAAVSDAEIF</sequence>
<dbReference type="RefSeq" id="XP_044969885.1">
    <property type="nucleotide sequence ID" value="XM_045113950.1"/>
</dbReference>
<name>F2ED49_HORVV</name>
<organism evidence="2">
    <name type="scientific">Hordeum vulgare subsp. vulgare</name>
    <name type="common">Domesticated barley</name>
    <dbReference type="NCBI Taxonomy" id="112509"/>
    <lineage>
        <taxon>Eukaryota</taxon>
        <taxon>Viridiplantae</taxon>
        <taxon>Streptophyta</taxon>
        <taxon>Embryophyta</taxon>
        <taxon>Tracheophyta</taxon>
        <taxon>Spermatophyta</taxon>
        <taxon>Magnoliopsida</taxon>
        <taxon>Liliopsida</taxon>
        <taxon>Poales</taxon>
        <taxon>Poaceae</taxon>
        <taxon>BOP clade</taxon>
        <taxon>Pooideae</taxon>
        <taxon>Triticodae</taxon>
        <taxon>Triticeae</taxon>
        <taxon>Hordeinae</taxon>
        <taxon>Hordeum</taxon>
    </lineage>
</organism>
<dbReference type="GeneID" id="123430001"/>
<reference evidence="2" key="1">
    <citation type="journal article" date="2011" name="Plant Physiol.">
        <title>Comprehensive sequence analysis of 24,783 barley full-length cDNAs derived from 12 clone libraries.</title>
        <authorList>
            <person name="Matsumoto T."/>
            <person name="Tanaka T."/>
            <person name="Sakai H."/>
            <person name="Amano N."/>
            <person name="Kanamori H."/>
            <person name="Kurita K."/>
            <person name="Kikuta A."/>
            <person name="Kamiya K."/>
            <person name="Yamamoto M."/>
            <person name="Ikawa H."/>
            <person name="Fujii N."/>
            <person name="Hori K."/>
            <person name="Itoh T."/>
            <person name="Sato K."/>
        </authorList>
    </citation>
    <scope>NUCLEOTIDE SEQUENCE</scope>
</reference>
<dbReference type="KEGG" id="hvg:123430001"/>
<proteinExistence type="evidence at transcript level"/>
<feature type="region of interest" description="Disordered" evidence="1">
    <location>
        <begin position="34"/>
        <end position="59"/>
    </location>
</feature>
<protein>
    <submittedName>
        <fullName evidence="2">Predicted protein</fullName>
    </submittedName>
</protein>
<dbReference type="AlphaFoldDB" id="F2ED49"/>
<dbReference type="EMBL" id="AK374074">
    <property type="protein sequence ID" value="BAK05271.1"/>
    <property type="molecule type" value="mRNA"/>
</dbReference>
<accession>F2ED49</accession>
<evidence type="ECO:0000313" key="2">
    <source>
        <dbReference type="EMBL" id="BAK05271.1"/>
    </source>
</evidence>
<evidence type="ECO:0000256" key="1">
    <source>
        <dbReference type="SAM" id="MobiDB-lite"/>
    </source>
</evidence>